<dbReference type="Proteomes" id="UP000184526">
    <property type="component" value="Unassembled WGS sequence"/>
</dbReference>
<reference evidence="1 2" key="1">
    <citation type="submission" date="2016-11" db="EMBL/GenBank/DDBJ databases">
        <authorList>
            <person name="Jaros S."/>
            <person name="Januszkiewicz K."/>
            <person name="Wedrychowicz H."/>
        </authorList>
    </citation>
    <scope>NUCLEOTIDE SEQUENCE [LARGE SCALE GENOMIC DNA]</scope>
    <source>
        <strain evidence="1 2">DSM 3089</strain>
    </source>
</reference>
<dbReference type="RefSeq" id="WP_072832490.1">
    <property type="nucleotide sequence ID" value="NZ_FQXP01000011.1"/>
</dbReference>
<dbReference type="OrthoDB" id="2082773at2"/>
<organism evidence="1 2">
    <name type="scientific">Clostridium collagenovorans DSM 3089</name>
    <dbReference type="NCBI Taxonomy" id="1121306"/>
    <lineage>
        <taxon>Bacteria</taxon>
        <taxon>Bacillati</taxon>
        <taxon>Bacillota</taxon>
        <taxon>Clostridia</taxon>
        <taxon>Eubacteriales</taxon>
        <taxon>Clostridiaceae</taxon>
        <taxon>Clostridium</taxon>
    </lineage>
</organism>
<dbReference type="AlphaFoldDB" id="A0A1M5Y648"/>
<accession>A0A1M5Y648</accession>
<dbReference type="STRING" id="1121306.SAMN02745196_02656"/>
<protein>
    <submittedName>
        <fullName evidence="1">Uncharacterized protein</fullName>
    </submittedName>
</protein>
<name>A0A1M5Y648_9CLOT</name>
<dbReference type="EMBL" id="FQXP01000011">
    <property type="protein sequence ID" value="SHI06963.1"/>
    <property type="molecule type" value="Genomic_DNA"/>
</dbReference>
<evidence type="ECO:0000313" key="2">
    <source>
        <dbReference type="Proteomes" id="UP000184526"/>
    </source>
</evidence>
<sequence>MPRPLVLGREKQENKLELNIQQSSATKTSMNPMELEKRLRSKRSNEYMEAIRKLDIGGCEQCKKQFEDCVEAIKNEFKDIPEISLLVGLVSKCYLGEPYDVHTIDMEGRILVHYKISESMPMLLEKARGLALHGGYQYIEVYTDCLCAVKSDGSVSVIK</sequence>
<gene>
    <name evidence="1" type="ORF">SAMN02745196_02656</name>
</gene>
<keyword evidence="2" id="KW-1185">Reference proteome</keyword>
<evidence type="ECO:0000313" key="1">
    <source>
        <dbReference type="EMBL" id="SHI06963.1"/>
    </source>
</evidence>
<proteinExistence type="predicted"/>